<dbReference type="AlphaFoldDB" id="A0A5M8FEB6"/>
<keyword evidence="2" id="KW-1185">Reference proteome</keyword>
<evidence type="ECO:0000313" key="1">
    <source>
        <dbReference type="EMBL" id="KAA6182250.1"/>
    </source>
</evidence>
<sequence>MSVRPRRHSWNIEAIYRALAAERVEGLHRRSADWVKPRLGLVATIQKANAAECERIERELVAAPAYLSGEDQERVERLLEAVHQRLSVLTEAERARRVADWLARFPTPEAVDALDRHGTEALLKQLQSPPDDLSAAERARLDPVATALAAHYDQMSMDDILARIRRLSLERQQRLYALLAAELG</sequence>
<proteinExistence type="predicted"/>
<organism evidence="1 2">
    <name type="scientific">Thiohalocapsa marina</name>
    <dbReference type="NCBI Taxonomy" id="424902"/>
    <lineage>
        <taxon>Bacteria</taxon>
        <taxon>Pseudomonadati</taxon>
        <taxon>Pseudomonadota</taxon>
        <taxon>Gammaproteobacteria</taxon>
        <taxon>Chromatiales</taxon>
        <taxon>Chromatiaceae</taxon>
        <taxon>Thiohalocapsa</taxon>
    </lineage>
</organism>
<dbReference type="RefSeq" id="WP_150094819.1">
    <property type="nucleotide sequence ID" value="NZ_JBFUOH010000137.1"/>
</dbReference>
<gene>
    <name evidence="1" type="ORF">F2Q65_18185</name>
</gene>
<reference evidence="1 2" key="1">
    <citation type="submission" date="2019-09" db="EMBL/GenBank/DDBJ databases">
        <title>Whole-genome sequence of the purple sulfur bacterium Thiohalocapsa marina DSM 19078.</title>
        <authorList>
            <person name="Kyndt J.A."/>
            <person name="Meyer T.E."/>
        </authorList>
    </citation>
    <scope>NUCLEOTIDE SEQUENCE [LARGE SCALE GENOMIC DNA]</scope>
    <source>
        <strain evidence="1 2">DSM 19078</strain>
    </source>
</reference>
<evidence type="ECO:0000313" key="2">
    <source>
        <dbReference type="Proteomes" id="UP000322981"/>
    </source>
</evidence>
<name>A0A5M8FEB6_9GAMM</name>
<protein>
    <submittedName>
        <fullName evidence="1">Uncharacterized protein</fullName>
    </submittedName>
</protein>
<dbReference type="Proteomes" id="UP000322981">
    <property type="component" value="Unassembled WGS sequence"/>
</dbReference>
<accession>A0A5M8FEB6</accession>
<dbReference type="EMBL" id="VWXX01000050">
    <property type="protein sequence ID" value="KAA6182250.1"/>
    <property type="molecule type" value="Genomic_DNA"/>
</dbReference>
<comment type="caution">
    <text evidence="1">The sequence shown here is derived from an EMBL/GenBank/DDBJ whole genome shotgun (WGS) entry which is preliminary data.</text>
</comment>
<dbReference type="OrthoDB" id="856045at2"/>